<reference evidence="2 3" key="1">
    <citation type="submission" date="2016-10" db="EMBL/GenBank/DDBJ databases">
        <authorList>
            <person name="de Groot N.N."/>
        </authorList>
    </citation>
    <scope>NUCLEOTIDE SEQUENCE [LARGE SCALE GENOMIC DNA]</scope>
    <source>
        <strain evidence="2 3">DSM 23553</strain>
    </source>
</reference>
<dbReference type="EMBL" id="FNUG01000003">
    <property type="protein sequence ID" value="SEE95763.1"/>
    <property type="molecule type" value="Genomic_DNA"/>
</dbReference>
<proteinExistence type="predicted"/>
<keyword evidence="3" id="KW-1185">Reference proteome</keyword>
<dbReference type="STRING" id="390640.SAMN04488034_103284"/>
<evidence type="ECO:0000313" key="3">
    <source>
        <dbReference type="Proteomes" id="UP000199448"/>
    </source>
</evidence>
<evidence type="ECO:0000259" key="1">
    <source>
        <dbReference type="Pfam" id="PF04366"/>
    </source>
</evidence>
<dbReference type="Pfam" id="PF04366">
    <property type="entry name" value="Ysc84"/>
    <property type="match status" value="1"/>
</dbReference>
<dbReference type="CDD" id="cd11524">
    <property type="entry name" value="SYLF"/>
    <property type="match status" value="1"/>
</dbReference>
<gene>
    <name evidence="2" type="ORF">SAMN04488034_103284</name>
</gene>
<name>A0A1H5N2K0_9FLAO</name>
<dbReference type="Proteomes" id="UP000199448">
    <property type="component" value="Unassembled WGS sequence"/>
</dbReference>
<evidence type="ECO:0000313" key="2">
    <source>
        <dbReference type="EMBL" id="SEE95763.1"/>
    </source>
</evidence>
<dbReference type="AlphaFoldDB" id="A0A1H5N2K0"/>
<sequence length="172" mass="18315">MLPVFLFLLFVGLAGCGSGKTGDDLMNDVREEREMIREKYPNAARMFDEAQGYAIFPNVGKGAYIVGGASGNGAVYENGRHIGYADLKQVDVGFQLGGKAFVEILFFESASALQRFKDGNFELSANASAVLLDEGVSGDIEFQDGIAIVTVPKAGAMAGISVGGQKFDFRPL</sequence>
<feature type="domain" description="Ysc84 actin-binding" evidence="1">
    <location>
        <begin position="89"/>
        <end position="169"/>
    </location>
</feature>
<organism evidence="2 3">
    <name type="scientific">Salinimicrobium catena</name>
    <dbReference type="NCBI Taxonomy" id="390640"/>
    <lineage>
        <taxon>Bacteria</taxon>
        <taxon>Pseudomonadati</taxon>
        <taxon>Bacteroidota</taxon>
        <taxon>Flavobacteriia</taxon>
        <taxon>Flavobacteriales</taxon>
        <taxon>Flavobacteriaceae</taxon>
        <taxon>Salinimicrobium</taxon>
    </lineage>
</organism>
<accession>A0A1H5N2K0</accession>
<dbReference type="InterPro" id="IPR007461">
    <property type="entry name" value="Ysc84_actin-binding"/>
</dbReference>
<protein>
    <submittedName>
        <fullName evidence="2">Las17-binding protein actin regulator</fullName>
    </submittedName>
</protein>